<evidence type="ECO:0000313" key="9">
    <source>
        <dbReference type="Proteomes" id="UP000663870"/>
    </source>
</evidence>
<dbReference type="GO" id="GO:0006508">
    <property type="term" value="P:proteolysis"/>
    <property type="evidence" value="ECO:0007669"/>
    <property type="project" value="InterPro"/>
</dbReference>
<evidence type="ECO:0000313" key="8">
    <source>
        <dbReference type="EMBL" id="CAF0991273.1"/>
    </source>
</evidence>
<dbReference type="InterPro" id="IPR000834">
    <property type="entry name" value="Peptidase_M14"/>
</dbReference>
<feature type="domain" description="Peptidase M14" evidence="6">
    <location>
        <begin position="500"/>
        <end position="772"/>
    </location>
</feature>
<organism evidence="8 9">
    <name type="scientific">Rotaria sordida</name>
    <dbReference type="NCBI Taxonomy" id="392033"/>
    <lineage>
        <taxon>Eukaryota</taxon>
        <taxon>Metazoa</taxon>
        <taxon>Spiralia</taxon>
        <taxon>Gnathifera</taxon>
        <taxon>Rotifera</taxon>
        <taxon>Eurotatoria</taxon>
        <taxon>Bdelloidea</taxon>
        <taxon>Philodinida</taxon>
        <taxon>Philodinidae</taxon>
        <taxon>Rotaria</taxon>
    </lineage>
</organism>
<dbReference type="Proteomes" id="UP000663854">
    <property type="component" value="Unassembled WGS sequence"/>
</dbReference>
<feature type="region of interest" description="Disordered" evidence="5">
    <location>
        <begin position="843"/>
        <end position="908"/>
    </location>
</feature>
<dbReference type="PROSITE" id="PS52035">
    <property type="entry name" value="PEPTIDASE_M14"/>
    <property type="match status" value="1"/>
</dbReference>
<dbReference type="Pfam" id="PF00246">
    <property type="entry name" value="Peptidase_M14"/>
    <property type="match status" value="1"/>
</dbReference>
<comment type="similarity">
    <text evidence="2 3">Belongs to the peptidase M14 family.</text>
</comment>
<dbReference type="PANTHER" id="PTHR12756:SF4">
    <property type="entry name" value="PEPTIDASE M14 CARBOXYPEPTIDASE A DOMAIN-CONTAINING PROTEIN"/>
    <property type="match status" value="1"/>
</dbReference>
<dbReference type="EMBL" id="CAJNOL010000297">
    <property type="protein sequence ID" value="CAF0991273.1"/>
    <property type="molecule type" value="Genomic_DNA"/>
</dbReference>
<evidence type="ECO:0000259" key="6">
    <source>
        <dbReference type="PROSITE" id="PS52035"/>
    </source>
</evidence>
<dbReference type="Proteomes" id="UP000663870">
    <property type="component" value="Unassembled WGS sequence"/>
</dbReference>
<feature type="active site" description="Proton donor/acceptor" evidence="3">
    <location>
        <position position="737"/>
    </location>
</feature>
<evidence type="ECO:0000256" key="3">
    <source>
        <dbReference type="PROSITE-ProRule" id="PRU01379"/>
    </source>
</evidence>
<name>A0A814G846_9BILA</name>
<gene>
    <name evidence="8" type="ORF">JXQ802_LOCUS13686</name>
    <name evidence="7" type="ORF">PYM288_LOCUS11913</name>
</gene>
<proteinExistence type="inferred from homology"/>
<evidence type="ECO:0000313" key="7">
    <source>
        <dbReference type="EMBL" id="CAF0947032.1"/>
    </source>
</evidence>
<feature type="compositionally biased region" description="Basic residues" evidence="5">
    <location>
        <begin position="872"/>
        <end position="881"/>
    </location>
</feature>
<dbReference type="SUPFAM" id="SSF53187">
    <property type="entry name" value="Zn-dependent exopeptidases"/>
    <property type="match status" value="1"/>
</dbReference>
<dbReference type="InterPro" id="IPR050821">
    <property type="entry name" value="Cytosolic_carboxypeptidase"/>
</dbReference>
<feature type="coiled-coil region" evidence="4">
    <location>
        <begin position="52"/>
        <end position="79"/>
    </location>
</feature>
<dbReference type="Gene3D" id="2.60.40.3120">
    <property type="match status" value="1"/>
</dbReference>
<evidence type="ECO:0000256" key="5">
    <source>
        <dbReference type="SAM" id="MobiDB-lite"/>
    </source>
</evidence>
<evidence type="ECO:0000256" key="4">
    <source>
        <dbReference type="SAM" id="Coils"/>
    </source>
</evidence>
<keyword evidence="4" id="KW-0175">Coiled coil</keyword>
<dbReference type="PANTHER" id="PTHR12756">
    <property type="entry name" value="CYTOSOLIC CARBOXYPEPTIDASE"/>
    <property type="match status" value="1"/>
</dbReference>
<dbReference type="InterPro" id="IPR040626">
    <property type="entry name" value="Pepdidase_M14_N"/>
</dbReference>
<evidence type="ECO:0000256" key="2">
    <source>
        <dbReference type="ARBA" id="ARBA00005988"/>
    </source>
</evidence>
<dbReference type="GO" id="GO:0008270">
    <property type="term" value="F:zinc ion binding"/>
    <property type="evidence" value="ECO:0007669"/>
    <property type="project" value="InterPro"/>
</dbReference>
<comment type="cofactor">
    <cofactor evidence="1">
        <name>Zn(2+)</name>
        <dbReference type="ChEBI" id="CHEBI:29105"/>
    </cofactor>
</comment>
<keyword evidence="9" id="KW-1185">Reference proteome</keyword>
<sequence length="1183" mass="139488">MVTRQDKWWITMSNIDIKQNRHENIKINIGEHVKQIFFEHLQGTNSYEEWRANIHRELEEDLQRQVRELLEETDRQERLSKFQRQYIRVDECSPPKSQESIDTWNEINRRNENVLNPAKSKHISQSQNHFSTNNHHNTLNDLSDKPFYLNSYHSYRRLPESSQTTDDEININPSIYIQKYTNKQQSSIISNTNDSSILFGNSIIKSNKASILNIFDQQLLDGDYKNSYVNKHGIRIDEDGPFWPDNYQILHPTPKFLSRELIPKEFYLSSSITNYCYYYYNEQYDYLINSIKEYLHNKRFLLYSPWKINVNNSESNNRQTYDNQPAIYKYQDTLKHPIIVYDMDKSARVQQIKQSDYDQTCPQLIFESRFEGGNLRQVRRVGQFEYELILRPDLYTRRHTQWYYFRVQNMIANITYRFRIINLMKKSSLYSDGMQILLFSEVDAKKECRSWYRVGHHINYSETKQHSYNSLLERDINYYELDFQLEFSHSGDTCYIAHCYPYTYTDLKDDLEHLSTTRSRDIFRRDILCESQAGNSCFIITVTDESVPLHKKKIVFITARIHPGETNSSYMMRGLLEFITSNDKTAQKLRSELVFKIVPMLNPDGVIVGNYRCSLTGKDMNRNFRHPRKQAFPIIYHIKELIQNLQRERREILAFCDLHGHSRKSNVFAYGCDGCDGPQPDMKNFLYARVLPFIMSKTAPDMFAFDYCKFHIHRCKESTGRVVMWKEMLIKNSFTLEASFAGTSIVERPCHFNIQDYEKFGECICKSLKQYLDVLHDSTRLESIFLDITKNVLHRLDKNKIPFGLLPSLYPEEKQLNQSVISINSVSNCLEILTQCHEIINDQDASSSSDSDSDPEGGELPDIPYSKEKAITKKKSKKKRTDKSNEEHLQKSNRKRQMDKTTRMIPERGSLFTSKYAKRSGHGLPIFTTERALERRSQKNNSLLQDINYDQQLSDECDTDIGTGIYLTKSNRSQIDNSNVIDKNLHIKRTSSLVSYPHNELVNSSSNQIMTNNISLQTPIFQNLPQRRLKILHRFQQENTKSLNRNEIDQINNISPSIITMPHFMEFTRRLSRSSSINDNDITTIDTQIDSNTFNSYKIHETPILHTKTSINNSNINLKRRFSQKLNNHLLKQPLTSIDYIIKERPINSIQDNNYQNQSNETQRLNQILKKQFYLPFEKNKRL</sequence>
<dbReference type="Pfam" id="PF18027">
    <property type="entry name" value="Pepdidase_M14_N"/>
    <property type="match status" value="1"/>
</dbReference>
<dbReference type="GO" id="GO:0004181">
    <property type="term" value="F:metallocarboxypeptidase activity"/>
    <property type="evidence" value="ECO:0007669"/>
    <property type="project" value="InterPro"/>
</dbReference>
<protein>
    <recommendedName>
        <fullName evidence="6">Peptidase M14 domain-containing protein</fullName>
    </recommendedName>
</protein>
<comment type="caution">
    <text evidence="8">The sequence shown here is derived from an EMBL/GenBank/DDBJ whole genome shotgun (WGS) entry which is preliminary data.</text>
</comment>
<accession>A0A814G846</accession>
<dbReference type="Gene3D" id="3.40.630.10">
    <property type="entry name" value="Zn peptidases"/>
    <property type="match status" value="1"/>
</dbReference>
<reference evidence="8" key="1">
    <citation type="submission" date="2021-02" db="EMBL/GenBank/DDBJ databases">
        <authorList>
            <person name="Nowell W R."/>
        </authorList>
    </citation>
    <scope>NUCLEOTIDE SEQUENCE</scope>
</reference>
<feature type="compositionally biased region" description="Basic and acidic residues" evidence="5">
    <location>
        <begin position="882"/>
        <end position="906"/>
    </location>
</feature>
<dbReference type="AlphaFoldDB" id="A0A814G846"/>
<dbReference type="EMBL" id="CAJNOH010000211">
    <property type="protein sequence ID" value="CAF0947032.1"/>
    <property type="molecule type" value="Genomic_DNA"/>
</dbReference>
<evidence type="ECO:0000256" key="1">
    <source>
        <dbReference type="ARBA" id="ARBA00001947"/>
    </source>
</evidence>